<evidence type="ECO:0000313" key="8">
    <source>
        <dbReference type="Proteomes" id="UP000034235"/>
    </source>
</evidence>
<dbReference type="CDD" id="cd05379">
    <property type="entry name" value="CAP_bacterial"/>
    <property type="match status" value="1"/>
</dbReference>
<organism evidence="7 8">
    <name type="scientific">Candidatus Daviesbacteria bacterium GW2011_GWA2_38_24</name>
    <dbReference type="NCBI Taxonomy" id="1618422"/>
    <lineage>
        <taxon>Bacteria</taxon>
        <taxon>Candidatus Daviesiibacteriota</taxon>
    </lineage>
</organism>
<dbReference type="InterPro" id="IPR014044">
    <property type="entry name" value="CAP_dom"/>
</dbReference>
<dbReference type="Pfam" id="PF02674">
    <property type="entry name" value="Colicin_V"/>
    <property type="match status" value="1"/>
</dbReference>
<evidence type="ECO:0000256" key="1">
    <source>
        <dbReference type="ARBA" id="ARBA00004141"/>
    </source>
</evidence>
<proteinExistence type="predicted"/>
<dbReference type="EMBL" id="LBUP01000001">
    <property type="protein sequence ID" value="KKQ67075.1"/>
    <property type="molecule type" value="Genomic_DNA"/>
</dbReference>
<reference evidence="7 8" key="1">
    <citation type="journal article" date="2015" name="Nature">
        <title>rRNA introns, odd ribosomes, and small enigmatic genomes across a large radiation of phyla.</title>
        <authorList>
            <person name="Brown C.T."/>
            <person name="Hug L.A."/>
            <person name="Thomas B.C."/>
            <person name="Sharon I."/>
            <person name="Castelle C.J."/>
            <person name="Singh A."/>
            <person name="Wilkins M.J."/>
            <person name="Williams K.H."/>
            <person name="Banfield J.F."/>
        </authorList>
    </citation>
    <scope>NUCLEOTIDE SEQUENCE [LARGE SCALE GENOMIC DNA]</scope>
</reference>
<dbReference type="InterPro" id="IPR035940">
    <property type="entry name" value="CAP_sf"/>
</dbReference>
<dbReference type="PANTHER" id="PTHR31157:SF1">
    <property type="entry name" value="SCP DOMAIN-CONTAINING PROTEIN"/>
    <property type="match status" value="1"/>
</dbReference>
<evidence type="ECO:0000256" key="2">
    <source>
        <dbReference type="ARBA" id="ARBA00022692"/>
    </source>
</evidence>
<evidence type="ECO:0000259" key="6">
    <source>
        <dbReference type="Pfam" id="PF00188"/>
    </source>
</evidence>
<comment type="subcellular location">
    <subcellularLocation>
        <location evidence="1">Membrane</location>
        <topology evidence="1">Multi-pass membrane protein</topology>
    </subcellularLocation>
</comment>
<accession>A0A0G0JVE5</accession>
<dbReference type="GO" id="GO:0016020">
    <property type="term" value="C:membrane"/>
    <property type="evidence" value="ECO:0007669"/>
    <property type="project" value="UniProtKB-SubCell"/>
</dbReference>
<gene>
    <name evidence="7" type="ORF">US86_C0001G0002</name>
</gene>
<dbReference type="GO" id="GO:0009403">
    <property type="term" value="P:toxin biosynthetic process"/>
    <property type="evidence" value="ECO:0007669"/>
    <property type="project" value="InterPro"/>
</dbReference>
<keyword evidence="3 5" id="KW-1133">Transmembrane helix</keyword>
<dbReference type="Pfam" id="PF00188">
    <property type="entry name" value="CAP"/>
    <property type="match status" value="1"/>
</dbReference>
<dbReference type="Gene3D" id="3.40.33.10">
    <property type="entry name" value="CAP"/>
    <property type="match status" value="1"/>
</dbReference>
<evidence type="ECO:0000256" key="3">
    <source>
        <dbReference type="ARBA" id="ARBA00022989"/>
    </source>
</evidence>
<feature type="transmembrane region" description="Helical" evidence="5">
    <location>
        <begin position="32"/>
        <end position="52"/>
    </location>
</feature>
<name>A0A0G0JVE5_9BACT</name>
<evidence type="ECO:0000256" key="5">
    <source>
        <dbReference type="SAM" id="Phobius"/>
    </source>
</evidence>
<dbReference type="PANTHER" id="PTHR31157">
    <property type="entry name" value="SCP DOMAIN-CONTAINING PROTEIN"/>
    <property type="match status" value="1"/>
</dbReference>
<feature type="transmembrane region" description="Helical" evidence="5">
    <location>
        <begin position="64"/>
        <end position="87"/>
    </location>
</feature>
<keyword evidence="2 5" id="KW-0812">Transmembrane</keyword>
<feature type="transmembrane region" description="Helical" evidence="5">
    <location>
        <begin position="99"/>
        <end position="123"/>
    </location>
</feature>
<dbReference type="AlphaFoldDB" id="A0A0G0JVE5"/>
<protein>
    <submittedName>
        <fullName evidence="7">SCP-like protein extracellular</fullName>
    </submittedName>
</protein>
<comment type="caution">
    <text evidence="7">The sequence shown here is derived from an EMBL/GenBank/DDBJ whole genome shotgun (WGS) entry which is preliminary data.</text>
</comment>
<evidence type="ECO:0000313" key="7">
    <source>
        <dbReference type="EMBL" id="KKQ67075.1"/>
    </source>
</evidence>
<dbReference type="Proteomes" id="UP000034235">
    <property type="component" value="Unassembled WGS sequence"/>
</dbReference>
<feature type="transmembrane region" description="Helical" evidence="5">
    <location>
        <begin position="6"/>
        <end position="25"/>
    </location>
</feature>
<dbReference type="SUPFAM" id="SSF55797">
    <property type="entry name" value="PR-1-like"/>
    <property type="match status" value="1"/>
</dbReference>
<evidence type="ECO:0000256" key="4">
    <source>
        <dbReference type="ARBA" id="ARBA00023136"/>
    </source>
</evidence>
<sequence>MNWVDLAILLVIGFFIFEGFTRGFVNETLDFLVFLLSFALSLRFYNFVAGFYQSNFQIPYSLSTVLGFITVWFLVEAILFTLIRVAFSRTNIINKIDKLFYPITFIPAFLRGLIFVTIILLMIGTFPIQPRIKLEVDESKVGSVMLNQARRLETPLKNVFGGITQDTLSFLTIKPRSDETVGLGFKTSDYVINEQLEFRMIELVNEERAKKGVNKLTFDANLREVGRVHSKDMLERGYFSHYSPEGNNVADRADKLEVRYLVIGENLAYAPSLDLAHNGLMNSEGHRANILSNDYNKIGIGIMQSRIYGLMITQIFSN</sequence>
<keyword evidence="4 5" id="KW-0472">Membrane</keyword>
<feature type="domain" description="SCP" evidence="6">
    <location>
        <begin position="202"/>
        <end position="306"/>
    </location>
</feature>
<dbReference type="InterPro" id="IPR003825">
    <property type="entry name" value="Colicin-V_CvpA"/>
</dbReference>